<evidence type="ECO:0000313" key="3">
    <source>
        <dbReference type="Proteomes" id="UP001190700"/>
    </source>
</evidence>
<evidence type="ECO:0000256" key="1">
    <source>
        <dbReference type="SAM" id="MobiDB-lite"/>
    </source>
</evidence>
<organism evidence="2 3">
    <name type="scientific">Cymbomonas tetramitiformis</name>
    <dbReference type="NCBI Taxonomy" id="36881"/>
    <lineage>
        <taxon>Eukaryota</taxon>
        <taxon>Viridiplantae</taxon>
        <taxon>Chlorophyta</taxon>
        <taxon>Pyramimonadophyceae</taxon>
        <taxon>Pyramimonadales</taxon>
        <taxon>Pyramimonadaceae</taxon>
        <taxon>Cymbomonas</taxon>
    </lineage>
</organism>
<name>A0AAE0LL43_9CHLO</name>
<protein>
    <submittedName>
        <fullName evidence="2">Uncharacterized protein</fullName>
    </submittedName>
</protein>
<keyword evidence="3" id="KW-1185">Reference proteome</keyword>
<feature type="region of interest" description="Disordered" evidence="1">
    <location>
        <begin position="80"/>
        <end position="99"/>
    </location>
</feature>
<dbReference type="Proteomes" id="UP001190700">
    <property type="component" value="Unassembled WGS sequence"/>
</dbReference>
<proteinExistence type="predicted"/>
<reference evidence="2 3" key="1">
    <citation type="journal article" date="2015" name="Genome Biol. Evol.">
        <title>Comparative Genomics of a Bacterivorous Green Alga Reveals Evolutionary Causalities and Consequences of Phago-Mixotrophic Mode of Nutrition.</title>
        <authorList>
            <person name="Burns J.A."/>
            <person name="Paasch A."/>
            <person name="Narechania A."/>
            <person name="Kim E."/>
        </authorList>
    </citation>
    <scope>NUCLEOTIDE SEQUENCE [LARGE SCALE GENOMIC DNA]</scope>
    <source>
        <strain evidence="2 3">PLY_AMNH</strain>
    </source>
</reference>
<dbReference type="EMBL" id="LGRX02000399">
    <property type="protein sequence ID" value="KAK3288709.1"/>
    <property type="molecule type" value="Genomic_DNA"/>
</dbReference>
<comment type="caution">
    <text evidence="2">The sequence shown here is derived from an EMBL/GenBank/DDBJ whole genome shotgun (WGS) entry which is preliminary data.</text>
</comment>
<dbReference type="AlphaFoldDB" id="A0AAE0LL43"/>
<feature type="compositionally biased region" description="Basic and acidic residues" evidence="1">
    <location>
        <begin position="22"/>
        <end position="32"/>
    </location>
</feature>
<accession>A0AAE0LL43</accession>
<evidence type="ECO:0000313" key="2">
    <source>
        <dbReference type="EMBL" id="KAK3288709.1"/>
    </source>
</evidence>
<gene>
    <name evidence="2" type="ORF">CYMTET_3824</name>
</gene>
<feature type="region of interest" description="Disordered" evidence="1">
    <location>
        <begin position="1"/>
        <end position="48"/>
    </location>
</feature>
<sequence length="99" mass="10353">MLVEGSAHAQANAILPQAPRRRAAEDVDERRAIRVKRTKSGNQGGAGVPKICRLLFEKTGKTSPPAAPVHVPFAAPTLAPTPLLQPPTNGAAFGATPRN</sequence>